<dbReference type="Proteomes" id="UP000315295">
    <property type="component" value="Unassembled WGS sequence"/>
</dbReference>
<comment type="caution">
    <text evidence="1">The sequence shown here is derived from an EMBL/GenBank/DDBJ whole genome shotgun (WGS) entry which is preliminary data.</text>
</comment>
<protein>
    <submittedName>
        <fullName evidence="1">Uncharacterized protein</fullName>
    </submittedName>
</protein>
<reference evidence="1 2" key="1">
    <citation type="journal article" date="2019" name="G3 (Bethesda)">
        <title>Sequencing of a Wild Apple (Malus baccata) Genome Unravels the Differences Between Cultivated and Wild Apple Species Regarding Disease Resistance and Cold Tolerance.</title>
        <authorList>
            <person name="Chen X."/>
        </authorList>
    </citation>
    <scope>NUCLEOTIDE SEQUENCE [LARGE SCALE GENOMIC DNA]</scope>
    <source>
        <strain evidence="2">cv. Shandingzi</strain>
        <tissue evidence="1">Leaves</tissue>
    </source>
</reference>
<dbReference type="EMBL" id="VIEB01001492">
    <property type="protein sequence ID" value="TQD71772.1"/>
    <property type="molecule type" value="Genomic_DNA"/>
</dbReference>
<organism evidence="1 2">
    <name type="scientific">Malus baccata</name>
    <name type="common">Siberian crab apple</name>
    <name type="synonym">Pyrus baccata</name>
    <dbReference type="NCBI Taxonomy" id="106549"/>
    <lineage>
        <taxon>Eukaryota</taxon>
        <taxon>Viridiplantae</taxon>
        <taxon>Streptophyta</taxon>
        <taxon>Embryophyta</taxon>
        <taxon>Tracheophyta</taxon>
        <taxon>Spermatophyta</taxon>
        <taxon>Magnoliopsida</taxon>
        <taxon>eudicotyledons</taxon>
        <taxon>Gunneridae</taxon>
        <taxon>Pentapetalae</taxon>
        <taxon>rosids</taxon>
        <taxon>fabids</taxon>
        <taxon>Rosales</taxon>
        <taxon>Rosaceae</taxon>
        <taxon>Amygdaloideae</taxon>
        <taxon>Maleae</taxon>
        <taxon>Malus</taxon>
    </lineage>
</organism>
<sequence>MKLLPTGRKNSLAIFVYSSVVFDRCEKIELLVDETENLRSQHKIDKALCMRNGKGQCILWYCKDAI</sequence>
<accession>A0A540KCU5</accession>
<keyword evidence="2" id="KW-1185">Reference proteome</keyword>
<name>A0A540KCU5_MALBA</name>
<proteinExistence type="predicted"/>
<dbReference type="AlphaFoldDB" id="A0A540KCU5"/>
<evidence type="ECO:0000313" key="1">
    <source>
        <dbReference type="EMBL" id="TQD71772.1"/>
    </source>
</evidence>
<gene>
    <name evidence="1" type="ORF">C1H46_042692</name>
</gene>
<evidence type="ECO:0000313" key="2">
    <source>
        <dbReference type="Proteomes" id="UP000315295"/>
    </source>
</evidence>